<reference evidence="1 2" key="1">
    <citation type="submission" date="2024-02" db="EMBL/GenBank/DDBJ databases">
        <title>A nitrogen-fixing paenibacillus bacterium.</title>
        <authorList>
            <person name="Zhang W.L."/>
            <person name="Chen S.F."/>
        </authorList>
    </citation>
    <scope>NUCLEOTIDE SEQUENCE [LARGE SCALE GENOMIC DNA]</scope>
    <source>
        <strain evidence="1 2">M1</strain>
    </source>
</reference>
<dbReference type="EMBL" id="JAZHPZ010000004">
    <property type="protein sequence ID" value="MEF2966107.1"/>
    <property type="molecule type" value="Genomic_DNA"/>
</dbReference>
<organism evidence="1 2">
    <name type="scientific">Paenibacillus haidiansis</name>
    <dbReference type="NCBI Taxonomy" id="1574488"/>
    <lineage>
        <taxon>Bacteria</taxon>
        <taxon>Bacillati</taxon>
        <taxon>Bacillota</taxon>
        <taxon>Bacilli</taxon>
        <taxon>Bacillales</taxon>
        <taxon>Paenibacillaceae</taxon>
        <taxon>Paenibacillus</taxon>
    </lineage>
</organism>
<keyword evidence="2" id="KW-1185">Reference proteome</keyword>
<dbReference type="RefSeq" id="WP_331846714.1">
    <property type="nucleotide sequence ID" value="NZ_JAZHPZ010000004.1"/>
</dbReference>
<evidence type="ECO:0000313" key="1">
    <source>
        <dbReference type="EMBL" id="MEF2966107.1"/>
    </source>
</evidence>
<gene>
    <name evidence="1" type="ORF">V3851_09725</name>
</gene>
<evidence type="ECO:0008006" key="3">
    <source>
        <dbReference type="Google" id="ProtNLM"/>
    </source>
</evidence>
<evidence type="ECO:0000313" key="2">
    <source>
        <dbReference type="Proteomes" id="UP001306950"/>
    </source>
</evidence>
<accession>A0ABU7VTA8</accession>
<name>A0ABU7VTA8_9BACL</name>
<comment type="caution">
    <text evidence="1">The sequence shown here is derived from an EMBL/GenBank/DDBJ whole genome shotgun (WGS) entry which is preliminary data.</text>
</comment>
<dbReference type="Proteomes" id="UP001306950">
    <property type="component" value="Unassembled WGS sequence"/>
</dbReference>
<sequence>MKMMSLLNIQNLKSRTMIKKRLVILFISTFLILFGCSNQSPNSSINEVDNKLFSYEQYRTLFNDMAAQLKLPSSKMIEKTDDTNLVAIDKEFSLGKRSILTLDGEQSNTETQERIYYQDENQVITIIDLVYLNTSLGKDMIFWPTKSADTYNENNFLHNYDECMISYDNILVKVSRVSPEGGLSFPEMQQTVQAVSSYLQSYKP</sequence>
<proteinExistence type="predicted"/>
<protein>
    <recommendedName>
        <fullName evidence="3">DUF4136 domain-containing protein</fullName>
    </recommendedName>
</protein>